<dbReference type="PANTHER" id="PTHR48182">
    <property type="entry name" value="PROTEIN SERAC1"/>
    <property type="match status" value="1"/>
</dbReference>
<sequence length="284" mass="32190">MQQSASKDMKRKSRRGRSRPDASRSNESGPNDFDFSIVTIHDVTVDPDATWSRETLDHTTWARDTPKAKVISYRYDNSAITHLWELLDPWRLDHLAGRLLNELDQRLGPCEALPEATINGDFDVEDRRRLSQRPIIILAHGYGGLIYERALRMSYESLLNDNRPSAQNFLAHRYQLAILFDTPHFAAGLGEWAIMSGRSLGIRCARTAAQQQWSQKEREFVATISNIQATLSDQLQTQDSSNPTIQIAGCFATLPDKETKLVDLVTRLGSHARVQCYPHTRGTQ</sequence>
<comment type="subcellular location">
    <subcellularLocation>
        <location evidence="2">Endoplasmic reticulum</location>
    </subcellularLocation>
    <subcellularLocation>
        <location evidence="3">Membrane</location>
    </subcellularLocation>
    <subcellularLocation>
        <location evidence="1">Mitochondrion</location>
    </subcellularLocation>
</comment>
<dbReference type="InterPro" id="IPR052374">
    <property type="entry name" value="SERAC1"/>
</dbReference>
<evidence type="ECO:0000256" key="6">
    <source>
        <dbReference type="ARBA" id="ARBA00023136"/>
    </source>
</evidence>
<dbReference type="Proteomes" id="UP001396898">
    <property type="component" value="Unassembled WGS sequence"/>
</dbReference>
<dbReference type="EMBL" id="JAQQWI010000019">
    <property type="protein sequence ID" value="KAK7998986.1"/>
    <property type="molecule type" value="Genomic_DNA"/>
</dbReference>
<feature type="region of interest" description="Disordered" evidence="7">
    <location>
        <begin position="1"/>
        <end position="33"/>
    </location>
</feature>
<evidence type="ECO:0000256" key="5">
    <source>
        <dbReference type="ARBA" id="ARBA00023128"/>
    </source>
</evidence>
<gene>
    <name evidence="8" type="ORF">PG991_014661</name>
</gene>
<dbReference type="PANTHER" id="PTHR48182:SF2">
    <property type="entry name" value="PROTEIN SERAC1"/>
    <property type="match status" value="1"/>
</dbReference>
<comment type="caution">
    <text evidence="8">The sequence shown here is derived from an EMBL/GenBank/DDBJ whole genome shotgun (WGS) entry which is preliminary data.</text>
</comment>
<keyword evidence="6" id="KW-0472">Membrane</keyword>
<reference evidence="8 9" key="1">
    <citation type="submission" date="2023-01" db="EMBL/GenBank/DDBJ databases">
        <title>Analysis of 21 Apiospora genomes using comparative genomics revels a genus with tremendous synthesis potential of carbohydrate active enzymes and secondary metabolites.</title>
        <authorList>
            <person name="Sorensen T."/>
        </authorList>
    </citation>
    <scope>NUCLEOTIDE SEQUENCE [LARGE SCALE GENOMIC DNA]</scope>
    <source>
        <strain evidence="8 9">CBS 20057</strain>
    </source>
</reference>
<name>A0ABR1R463_9PEZI</name>
<protein>
    <submittedName>
        <fullName evidence="8">Srpk</fullName>
    </submittedName>
</protein>
<evidence type="ECO:0000313" key="8">
    <source>
        <dbReference type="EMBL" id="KAK7998986.1"/>
    </source>
</evidence>
<evidence type="ECO:0000256" key="3">
    <source>
        <dbReference type="ARBA" id="ARBA00004370"/>
    </source>
</evidence>
<evidence type="ECO:0000313" key="9">
    <source>
        <dbReference type="Proteomes" id="UP001396898"/>
    </source>
</evidence>
<evidence type="ECO:0000256" key="1">
    <source>
        <dbReference type="ARBA" id="ARBA00004173"/>
    </source>
</evidence>
<evidence type="ECO:0000256" key="4">
    <source>
        <dbReference type="ARBA" id="ARBA00022824"/>
    </source>
</evidence>
<organism evidence="8 9">
    <name type="scientific">Apiospora marii</name>
    <dbReference type="NCBI Taxonomy" id="335849"/>
    <lineage>
        <taxon>Eukaryota</taxon>
        <taxon>Fungi</taxon>
        <taxon>Dikarya</taxon>
        <taxon>Ascomycota</taxon>
        <taxon>Pezizomycotina</taxon>
        <taxon>Sordariomycetes</taxon>
        <taxon>Xylariomycetidae</taxon>
        <taxon>Amphisphaeriales</taxon>
        <taxon>Apiosporaceae</taxon>
        <taxon>Apiospora</taxon>
    </lineage>
</organism>
<proteinExistence type="predicted"/>
<keyword evidence="5" id="KW-0496">Mitochondrion</keyword>
<accession>A0ABR1R463</accession>
<evidence type="ECO:0000256" key="7">
    <source>
        <dbReference type="SAM" id="MobiDB-lite"/>
    </source>
</evidence>
<evidence type="ECO:0000256" key="2">
    <source>
        <dbReference type="ARBA" id="ARBA00004240"/>
    </source>
</evidence>
<keyword evidence="9" id="KW-1185">Reference proteome</keyword>
<keyword evidence="4" id="KW-0256">Endoplasmic reticulum</keyword>